<evidence type="ECO:0000256" key="6">
    <source>
        <dbReference type="ARBA" id="ARBA00022692"/>
    </source>
</evidence>
<feature type="region of interest" description="Disordered" evidence="18">
    <location>
        <begin position="193"/>
        <end position="220"/>
    </location>
</feature>
<evidence type="ECO:0000256" key="16">
    <source>
        <dbReference type="ARBA" id="ARBA00048889"/>
    </source>
</evidence>
<evidence type="ECO:0000256" key="5">
    <source>
        <dbReference type="ARBA" id="ARBA00022679"/>
    </source>
</evidence>
<feature type="region of interest" description="Disordered" evidence="18">
    <location>
        <begin position="91"/>
        <end position="121"/>
    </location>
</feature>
<dbReference type="PANTHER" id="PTHR32523:SF8">
    <property type="entry name" value="DOLICHOL KINASE"/>
    <property type="match status" value="1"/>
</dbReference>
<evidence type="ECO:0000256" key="11">
    <source>
        <dbReference type="ARBA" id="ARBA00022946"/>
    </source>
</evidence>
<evidence type="ECO:0000256" key="1">
    <source>
        <dbReference type="ARBA" id="ARBA00004508"/>
    </source>
</evidence>
<accession>A0A2J7ZUK8</accession>
<evidence type="ECO:0000313" key="21">
    <source>
        <dbReference type="Proteomes" id="UP000236333"/>
    </source>
</evidence>
<dbReference type="Gene3D" id="6.10.140.2220">
    <property type="match status" value="1"/>
</dbReference>
<evidence type="ECO:0000256" key="14">
    <source>
        <dbReference type="ARBA" id="ARBA00024015"/>
    </source>
</evidence>
<dbReference type="PANTHER" id="PTHR32523">
    <property type="entry name" value="PHYTOL KINASE 1, CHLOROPLASTIC"/>
    <property type="match status" value="1"/>
</dbReference>
<proteinExistence type="inferred from homology"/>
<comment type="caution">
    <text evidence="20">The sequence shown here is derived from an EMBL/GenBank/DDBJ whole genome shotgun (WGS) entry which is preliminary data.</text>
</comment>
<keyword evidence="7" id="KW-0479">Metal-binding</keyword>
<evidence type="ECO:0000256" key="13">
    <source>
        <dbReference type="ARBA" id="ARBA00023136"/>
    </source>
</evidence>
<dbReference type="PROSITE" id="PS50865">
    <property type="entry name" value="ZF_MYND_2"/>
    <property type="match status" value="1"/>
</dbReference>
<dbReference type="OrthoDB" id="544200at2759"/>
<organism evidence="20 21">
    <name type="scientific">Tetrabaena socialis</name>
    <dbReference type="NCBI Taxonomy" id="47790"/>
    <lineage>
        <taxon>Eukaryota</taxon>
        <taxon>Viridiplantae</taxon>
        <taxon>Chlorophyta</taxon>
        <taxon>core chlorophytes</taxon>
        <taxon>Chlorophyceae</taxon>
        <taxon>CS clade</taxon>
        <taxon>Chlamydomonadales</taxon>
        <taxon>Tetrabaenaceae</taxon>
        <taxon>Tetrabaena</taxon>
    </lineage>
</organism>
<feature type="domain" description="MYND-type" evidence="19">
    <location>
        <begin position="413"/>
        <end position="458"/>
    </location>
</feature>
<evidence type="ECO:0000313" key="20">
    <source>
        <dbReference type="EMBL" id="PNH03920.1"/>
    </source>
</evidence>
<evidence type="ECO:0000256" key="15">
    <source>
        <dbReference type="ARBA" id="ARBA00039024"/>
    </source>
</evidence>
<dbReference type="GO" id="GO:0009507">
    <property type="term" value="C:chloroplast"/>
    <property type="evidence" value="ECO:0007669"/>
    <property type="project" value="UniProtKB-SubCell"/>
</dbReference>
<evidence type="ECO:0000256" key="4">
    <source>
        <dbReference type="ARBA" id="ARBA00022640"/>
    </source>
</evidence>
<evidence type="ECO:0000256" key="2">
    <source>
        <dbReference type="ARBA" id="ARBA00010794"/>
    </source>
</evidence>
<dbReference type="EMBL" id="PGGS01000445">
    <property type="protein sequence ID" value="PNH03920.1"/>
    <property type="molecule type" value="Genomic_DNA"/>
</dbReference>
<keyword evidence="3" id="KW-0150">Chloroplast</keyword>
<keyword evidence="6" id="KW-0812">Transmembrane</keyword>
<dbReference type="GO" id="GO:0010276">
    <property type="term" value="F:phytol kinase activity"/>
    <property type="evidence" value="ECO:0007669"/>
    <property type="project" value="UniProtKB-EC"/>
</dbReference>
<dbReference type="Pfam" id="PF01753">
    <property type="entry name" value="zf-MYND"/>
    <property type="match status" value="1"/>
</dbReference>
<keyword evidence="11" id="KW-0809">Transit peptide</keyword>
<evidence type="ECO:0000256" key="10">
    <source>
        <dbReference type="ARBA" id="ARBA00022833"/>
    </source>
</evidence>
<feature type="compositionally biased region" description="Basic and acidic residues" evidence="18">
    <location>
        <begin position="207"/>
        <end position="219"/>
    </location>
</feature>
<comment type="catalytic activity">
    <reaction evidence="16">
        <text>phytol + CTP = phytyl phosphate + CDP + H(+)</text>
        <dbReference type="Rhea" id="RHEA:38055"/>
        <dbReference type="ChEBI" id="CHEBI:15378"/>
        <dbReference type="ChEBI" id="CHEBI:17327"/>
        <dbReference type="ChEBI" id="CHEBI:37563"/>
        <dbReference type="ChEBI" id="CHEBI:58069"/>
        <dbReference type="ChEBI" id="CHEBI:75483"/>
        <dbReference type="EC" id="2.7.1.182"/>
    </reaction>
</comment>
<comment type="pathway">
    <text evidence="14">Cofactor biosynthesis; tocopherol biosynthesis.</text>
</comment>
<sequence>MLKWLAAAAKQQPAARAVAAVDAVPAAAAAAAAPAAVVVDAAVAAAAEEEQRHCASAVGLAGREEAAAAEAGTDGVLAGAGGGCGADAAAASAGEEEGGDVARSAAEEGSPLAGTGGTWARGPSRQLLTMVAGAARRWLPALSRLVAAPGGELRAGLAGGCEPAGMAAAGQVLRWVPVLVHAASQQEALLGRSGAEAAPPEGPGMRHQREGGRGPEERGGAVQLAAPVSGQCGSGGVDQGWRLLLLEEVGVVELLGCTLRGLRVGAGAEAGAGGGSPAPPYEAERLHEACVALECVAVAFPREVAAALAEGRLPPLHRAPEALLGGAAAAQLPLEQRRQRERLLALLSAIEGDAVGVGAGASPAATAAVAGPLLPDPCVGGGSAPASAVAALLLAAEAAPGERGAMLLPACSNPLCANLAGDSEADLPLRACGGCGRARYCCAGCQREHWRAGHRAECTVRPSSGGGGASIASVG</sequence>
<comment type="similarity">
    <text evidence="2">Belongs to the polyprenol kinase family.</text>
</comment>
<dbReference type="SUPFAM" id="SSF144232">
    <property type="entry name" value="HIT/MYND zinc finger-like"/>
    <property type="match status" value="1"/>
</dbReference>
<keyword evidence="10" id="KW-0862">Zinc</keyword>
<evidence type="ECO:0000256" key="8">
    <source>
        <dbReference type="ARBA" id="ARBA00022771"/>
    </source>
</evidence>
<keyword evidence="12" id="KW-1133">Transmembrane helix</keyword>
<evidence type="ECO:0000256" key="9">
    <source>
        <dbReference type="ARBA" id="ARBA00022777"/>
    </source>
</evidence>
<keyword evidence="21" id="KW-1185">Reference proteome</keyword>
<gene>
    <name evidence="20" type="ORF">TSOC_009954</name>
</gene>
<dbReference type="AlphaFoldDB" id="A0A2J7ZUK8"/>
<evidence type="ECO:0000256" key="12">
    <source>
        <dbReference type="ARBA" id="ARBA00022989"/>
    </source>
</evidence>
<comment type="subcellular location">
    <subcellularLocation>
        <location evidence="1">Plastid</location>
        <location evidence="1">Chloroplast membrane</location>
        <topology evidence="1">Multi-pass membrane protein</topology>
    </subcellularLocation>
</comment>
<keyword evidence="13" id="KW-0472">Membrane</keyword>
<evidence type="ECO:0000256" key="17">
    <source>
        <dbReference type="PROSITE-ProRule" id="PRU00134"/>
    </source>
</evidence>
<dbReference type="GO" id="GO:0016020">
    <property type="term" value="C:membrane"/>
    <property type="evidence" value="ECO:0007669"/>
    <property type="project" value="UniProtKB-SubCell"/>
</dbReference>
<protein>
    <recommendedName>
        <fullName evidence="15">phytol kinase</fullName>
        <ecNumber evidence="15">2.7.1.182</ecNumber>
    </recommendedName>
</protein>
<dbReference type="EC" id="2.7.1.182" evidence="15"/>
<dbReference type="GO" id="GO:0008270">
    <property type="term" value="F:zinc ion binding"/>
    <property type="evidence" value="ECO:0007669"/>
    <property type="project" value="UniProtKB-KW"/>
</dbReference>
<evidence type="ECO:0000259" key="19">
    <source>
        <dbReference type="PROSITE" id="PS50865"/>
    </source>
</evidence>
<keyword evidence="4" id="KW-0934">Plastid</keyword>
<dbReference type="Proteomes" id="UP000236333">
    <property type="component" value="Unassembled WGS sequence"/>
</dbReference>
<evidence type="ECO:0000256" key="3">
    <source>
        <dbReference type="ARBA" id="ARBA00022528"/>
    </source>
</evidence>
<reference evidence="20 21" key="1">
    <citation type="journal article" date="2017" name="Mol. Biol. Evol.">
        <title>The 4-celled Tetrabaena socialis nuclear genome reveals the essential components for genetic control of cell number at the origin of multicellularity in the volvocine lineage.</title>
        <authorList>
            <person name="Featherston J."/>
            <person name="Arakaki Y."/>
            <person name="Hanschen E.R."/>
            <person name="Ferris P.J."/>
            <person name="Michod R.E."/>
            <person name="Olson B.J.S.C."/>
            <person name="Nozaki H."/>
            <person name="Durand P.M."/>
        </authorList>
    </citation>
    <scope>NUCLEOTIDE SEQUENCE [LARGE SCALE GENOMIC DNA]</scope>
    <source>
        <strain evidence="20 21">NIES-571</strain>
    </source>
</reference>
<dbReference type="InterPro" id="IPR002893">
    <property type="entry name" value="Znf_MYND"/>
</dbReference>
<name>A0A2J7ZUK8_9CHLO</name>
<keyword evidence="5" id="KW-0808">Transferase</keyword>
<dbReference type="InterPro" id="IPR039606">
    <property type="entry name" value="Phytol/farnesol_kinase"/>
</dbReference>
<evidence type="ECO:0000256" key="18">
    <source>
        <dbReference type="SAM" id="MobiDB-lite"/>
    </source>
</evidence>
<keyword evidence="8 17" id="KW-0863">Zinc-finger</keyword>
<keyword evidence="9" id="KW-0418">Kinase</keyword>
<evidence type="ECO:0000256" key="7">
    <source>
        <dbReference type="ARBA" id="ARBA00022723"/>
    </source>
</evidence>